<feature type="coiled-coil region" evidence="1">
    <location>
        <begin position="156"/>
        <end position="193"/>
    </location>
</feature>
<dbReference type="Gene3D" id="6.10.250.3150">
    <property type="match status" value="1"/>
</dbReference>
<comment type="caution">
    <text evidence="3">The sequence shown here is derived from an EMBL/GenBank/DDBJ whole genome shotgun (WGS) entry which is preliminary data.</text>
</comment>
<keyword evidence="2" id="KW-0472">Membrane</keyword>
<evidence type="ECO:0000313" key="3">
    <source>
        <dbReference type="EMBL" id="GGN96611.1"/>
    </source>
</evidence>
<evidence type="ECO:0000256" key="2">
    <source>
        <dbReference type="SAM" id="Phobius"/>
    </source>
</evidence>
<feature type="transmembrane region" description="Helical" evidence="2">
    <location>
        <begin position="20"/>
        <end position="40"/>
    </location>
</feature>
<dbReference type="Proteomes" id="UP000606653">
    <property type="component" value="Unassembled WGS sequence"/>
</dbReference>
<feature type="coiled-coil region" evidence="1">
    <location>
        <begin position="61"/>
        <end position="102"/>
    </location>
</feature>
<keyword evidence="1" id="KW-0175">Coiled coil</keyword>
<evidence type="ECO:0000313" key="4">
    <source>
        <dbReference type="Proteomes" id="UP000606653"/>
    </source>
</evidence>
<dbReference type="EMBL" id="BMLN01000003">
    <property type="protein sequence ID" value="GGN96611.1"/>
    <property type="molecule type" value="Genomic_DNA"/>
</dbReference>
<keyword evidence="2" id="KW-0812">Transmembrane</keyword>
<evidence type="ECO:0000256" key="1">
    <source>
        <dbReference type="SAM" id="Coils"/>
    </source>
</evidence>
<protein>
    <submittedName>
        <fullName evidence="3">Uncharacterized protein</fullName>
    </submittedName>
</protein>
<keyword evidence="2" id="KW-1133">Transmembrane helix</keyword>
<accession>A0ABQ2KYE2</accession>
<sequence length="376" mass="43120">MLRNSEERTESEEYAVSKRLSAGLIAAALAFGSGAIPAYAHSSLEEWTPEQRRLLQDTLSLNELQRDADRIAEEQEVLSRQRERLNQEIRRLETKIADNRKRTDSIVRAQYMQNQRFMLLSLIEARSFSDITRLYNYYHLAIRHDEELLLGFRQDTEALENRRNELAANSARLETVRTGIEQQQLRLRALQQDIDQGLLASSDPERLNRLADELNVYWNNVGLYEVDGYFASLASASTELPNFLQSSGKMQVSGLGTRYTIELTDAELNTFLRSQSTAFENFSFTFEDGLVVAEGSQDRLSLRIEGRYTLETEPHNAILFHVDRLVFNGLELPETTRRELEQKYDLGFYPQQVAPVVVNGVEMAEGRLKISMQLAL</sequence>
<name>A0ABQ2KYE2_9BACL</name>
<proteinExistence type="predicted"/>
<keyword evidence="4" id="KW-1185">Reference proteome</keyword>
<organism evidence="3 4">
    <name type="scientific">Saccharibacillus kuerlensis</name>
    <dbReference type="NCBI Taxonomy" id="459527"/>
    <lineage>
        <taxon>Bacteria</taxon>
        <taxon>Bacillati</taxon>
        <taxon>Bacillota</taxon>
        <taxon>Bacilli</taxon>
        <taxon>Bacillales</taxon>
        <taxon>Paenibacillaceae</taxon>
        <taxon>Saccharibacillus</taxon>
    </lineage>
</organism>
<reference evidence="4" key="1">
    <citation type="journal article" date="2019" name="Int. J. Syst. Evol. Microbiol.">
        <title>The Global Catalogue of Microorganisms (GCM) 10K type strain sequencing project: providing services to taxonomists for standard genome sequencing and annotation.</title>
        <authorList>
            <consortium name="The Broad Institute Genomics Platform"/>
            <consortium name="The Broad Institute Genome Sequencing Center for Infectious Disease"/>
            <person name="Wu L."/>
            <person name="Ma J."/>
        </authorList>
    </citation>
    <scope>NUCLEOTIDE SEQUENCE [LARGE SCALE GENOMIC DNA]</scope>
    <source>
        <strain evidence="4">CGMCC 1.6964</strain>
    </source>
</reference>
<gene>
    <name evidence="3" type="ORF">GCM10010969_13780</name>
</gene>